<dbReference type="EMBL" id="OC986295">
    <property type="protein sequence ID" value="CAG4642950.1"/>
    <property type="molecule type" value="Genomic_DNA"/>
</dbReference>
<organism evidence="9">
    <name type="scientific">Evadne anonyx</name>
    <dbReference type="NCBI Taxonomy" id="141404"/>
    <lineage>
        <taxon>Eukaryota</taxon>
        <taxon>Metazoa</taxon>
        <taxon>Ecdysozoa</taxon>
        <taxon>Arthropoda</taxon>
        <taxon>Crustacea</taxon>
        <taxon>Branchiopoda</taxon>
        <taxon>Diplostraca</taxon>
        <taxon>Cladocera</taxon>
        <taxon>Onychopoda</taxon>
        <taxon>Podonidae</taxon>
        <taxon>Evadne</taxon>
    </lineage>
</organism>
<evidence type="ECO:0000256" key="6">
    <source>
        <dbReference type="ARBA" id="ARBA00022679"/>
    </source>
</evidence>
<evidence type="ECO:0000256" key="7">
    <source>
        <dbReference type="ARBA" id="ARBA00022824"/>
    </source>
</evidence>
<keyword evidence="5" id="KW-0328">Glycosyltransferase</keyword>
<evidence type="ECO:0000256" key="5">
    <source>
        <dbReference type="ARBA" id="ARBA00022676"/>
    </source>
</evidence>
<evidence type="ECO:0000313" key="9">
    <source>
        <dbReference type="EMBL" id="CAG4642950.1"/>
    </source>
</evidence>
<sequence length="175" mass="19586">MEISSKPKSVFVTVGTTSFDELIGFVLEKKFLRMLEEKGYSKVTLQIGHGTEPSIPKSNILVEWYRLKNSISNDILSSSLIISHAGAGSCLEILEKQKPLIVVVNPSLMNNHQVEFASKLHQEGHVHMCNPETLYITLAENNLNTIRSYHTLPCKSSELSNKIIDLMQIGLKDFS</sequence>
<evidence type="ECO:0000256" key="1">
    <source>
        <dbReference type="ARBA" id="ARBA00004240"/>
    </source>
</evidence>
<gene>
    <name evidence="9" type="primary">EOG090X0KOU</name>
</gene>
<dbReference type="InterPro" id="IPR007235">
    <property type="entry name" value="Glyco_trans_28_C"/>
</dbReference>
<dbReference type="SUPFAM" id="SSF53756">
    <property type="entry name" value="UDP-Glycosyltransferase/glycogen phosphorylase"/>
    <property type="match status" value="1"/>
</dbReference>
<dbReference type="PANTHER" id="PTHR12867">
    <property type="entry name" value="GLYCOSYL TRANSFERASE-RELATED"/>
    <property type="match status" value="1"/>
</dbReference>
<dbReference type="GO" id="GO:0006488">
    <property type="term" value="P:dolichol-linked oligosaccharide biosynthetic process"/>
    <property type="evidence" value="ECO:0007669"/>
    <property type="project" value="InterPro"/>
</dbReference>
<protein>
    <recommendedName>
        <fullName evidence="4">UDP-N-acetylglucosamine transferase subunit ALG13</fullName>
        <ecNumber evidence="3">2.4.1.141</ecNumber>
    </recommendedName>
</protein>
<dbReference type="Gene3D" id="3.40.50.2000">
    <property type="entry name" value="Glycogen Phosphorylase B"/>
    <property type="match status" value="1"/>
</dbReference>
<dbReference type="Pfam" id="PF04101">
    <property type="entry name" value="Glyco_tran_28_C"/>
    <property type="match status" value="1"/>
</dbReference>
<name>A0A9N6WSF1_9CRUS</name>
<evidence type="ECO:0000256" key="3">
    <source>
        <dbReference type="ARBA" id="ARBA00012614"/>
    </source>
</evidence>
<dbReference type="EC" id="2.4.1.141" evidence="3"/>
<dbReference type="PANTHER" id="PTHR12867:SF6">
    <property type="entry name" value="N-ACETYLGLUCOSAMINYLDIPHOSPHODOLICHOL N-ACETYLGLUCOSAMINYLTRANSFERASE"/>
    <property type="match status" value="1"/>
</dbReference>
<feature type="domain" description="Glycosyl transferase family 28 C-terminal" evidence="8">
    <location>
        <begin position="10"/>
        <end position="149"/>
    </location>
</feature>
<reference evidence="9" key="1">
    <citation type="submission" date="2021-04" db="EMBL/GenBank/DDBJ databases">
        <authorList>
            <person name="Cornetti L."/>
        </authorList>
    </citation>
    <scope>NUCLEOTIDE SEQUENCE</scope>
</reference>
<dbReference type="AlphaFoldDB" id="A0A9N6WSF1"/>
<evidence type="ECO:0000256" key="2">
    <source>
        <dbReference type="ARBA" id="ARBA00006962"/>
    </source>
</evidence>
<evidence type="ECO:0000256" key="4">
    <source>
        <dbReference type="ARBA" id="ARBA00017468"/>
    </source>
</evidence>
<dbReference type="GO" id="GO:0005783">
    <property type="term" value="C:endoplasmic reticulum"/>
    <property type="evidence" value="ECO:0007669"/>
    <property type="project" value="UniProtKB-SubCell"/>
</dbReference>
<comment type="subcellular location">
    <subcellularLocation>
        <location evidence="1">Endoplasmic reticulum</location>
    </subcellularLocation>
</comment>
<comment type="similarity">
    <text evidence="2">Belongs to the glycosyltransferase 28 family.</text>
</comment>
<dbReference type="InterPro" id="IPR039042">
    <property type="entry name" value="Alg13-like"/>
</dbReference>
<accession>A0A9N6WSF1</accession>
<keyword evidence="7" id="KW-0256">Endoplasmic reticulum</keyword>
<keyword evidence="6" id="KW-0808">Transferase</keyword>
<dbReference type="GO" id="GO:0004577">
    <property type="term" value="F:N-acetylglucosaminyldiphosphodolichol N-acetylglucosaminyltransferase activity"/>
    <property type="evidence" value="ECO:0007669"/>
    <property type="project" value="UniProtKB-EC"/>
</dbReference>
<evidence type="ECO:0000259" key="8">
    <source>
        <dbReference type="Pfam" id="PF04101"/>
    </source>
</evidence>
<proteinExistence type="inferred from homology"/>